<gene>
    <name evidence="2" type="ORF">QQ91_012060</name>
</gene>
<proteinExistence type="predicted"/>
<name>A0A0C1Y6G5_9CYAN</name>
<reference evidence="2" key="1">
    <citation type="submission" date="2014-11" db="EMBL/GenBank/DDBJ databases">
        <authorList>
            <person name="Malar M.C."/>
            <person name="Sen D."/>
            <person name="Tripathy S."/>
        </authorList>
    </citation>
    <scope>NUCLEOTIDE SEQUENCE</scope>
    <source>
        <strain evidence="2">BDU141951</strain>
    </source>
</reference>
<dbReference type="PROSITE" id="PS51257">
    <property type="entry name" value="PROKAR_LIPOPROTEIN"/>
    <property type="match status" value="1"/>
</dbReference>
<comment type="caution">
    <text evidence="2">The sequence shown here is derived from an EMBL/GenBank/DDBJ whole genome shotgun (WGS) entry which is preliminary data.</text>
</comment>
<reference evidence="2" key="2">
    <citation type="journal article" date="2015" name="Genome Announc.">
        <title>Draft Genome Sequence of Filamentous Marine Cyanobacterium Lyngbya confervoides Strain BDU141951.</title>
        <authorList>
            <person name="Chandrababunaidu M.M."/>
            <person name="Sen D."/>
            <person name="Tripathy S."/>
        </authorList>
    </citation>
    <scope>NUCLEOTIDE SEQUENCE</scope>
    <source>
        <strain evidence="2">BDU141951</strain>
    </source>
</reference>
<reference evidence="2" key="3">
    <citation type="submission" date="2020-02" db="EMBL/GenBank/DDBJ databases">
        <authorList>
            <person name="Sarangi A.N."/>
            <person name="Ghosh S."/>
            <person name="Mukherjee M."/>
            <person name="Tripathy S."/>
        </authorList>
    </citation>
    <scope>NUCLEOTIDE SEQUENCE</scope>
    <source>
        <strain evidence="2">BDU141951</strain>
    </source>
</reference>
<sequence length="308" mass="33283">MRIWRRWLSPVALFVCAVFVTVACAGNNGGSDVIRVGSKDFTEQLILGEMYALVLEDAGYSVERKLNLGGTPVAQAALESGEIDLYPEYTGTGLLTVLKAEANSDPTVVYETVSSQYQEQFNLVWLEPSPMNNTQALAMTQEKSSELGITTISEFAAQASNLTLIGPPEFEVREDGLPGLQAAYGNFQLNSYKAVDAGLRYKGLVDGEADVAVAFGTDGEISAFDLVLLEDDQQLFPPYQVAPVVRQEVLDANPDVRDILNSLAPLITDEVMQSLNYQVTGEAQEPDAVALQFLQESGLLEAAASEAE</sequence>
<evidence type="ECO:0000259" key="1">
    <source>
        <dbReference type="Pfam" id="PF04069"/>
    </source>
</evidence>
<accession>A0A0C1Y6G5</accession>
<protein>
    <submittedName>
        <fullName evidence="2">Quaternary ammonium transporter</fullName>
    </submittedName>
</protein>
<dbReference type="EMBL" id="JTHE02000003">
    <property type="protein sequence ID" value="NEV67850.1"/>
    <property type="molecule type" value="Genomic_DNA"/>
</dbReference>
<dbReference type="Gene3D" id="3.40.190.120">
    <property type="entry name" value="Osmoprotection protein (prox), domain 2"/>
    <property type="match status" value="1"/>
</dbReference>
<dbReference type="GO" id="GO:0043190">
    <property type="term" value="C:ATP-binding cassette (ABC) transporter complex"/>
    <property type="evidence" value="ECO:0007669"/>
    <property type="project" value="InterPro"/>
</dbReference>
<dbReference type="InterPro" id="IPR007210">
    <property type="entry name" value="ABC_Gly_betaine_transp_sub-bd"/>
</dbReference>
<dbReference type="Gene3D" id="3.40.190.10">
    <property type="entry name" value="Periplasmic binding protein-like II"/>
    <property type="match status" value="1"/>
</dbReference>
<feature type="domain" description="ABC-type glycine betaine transport system substrate-binding" evidence="1">
    <location>
        <begin position="34"/>
        <end position="296"/>
    </location>
</feature>
<dbReference type="SUPFAM" id="SSF53850">
    <property type="entry name" value="Periplasmic binding protein-like II"/>
    <property type="match status" value="1"/>
</dbReference>
<organism evidence="2">
    <name type="scientific">Lyngbya confervoides BDU141951</name>
    <dbReference type="NCBI Taxonomy" id="1574623"/>
    <lineage>
        <taxon>Bacteria</taxon>
        <taxon>Bacillati</taxon>
        <taxon>Cyanobacteriota</taxon>
        <taxon>Cyanophyceae</taxon>
        <taxon>Oscillatoriophycideae</taxon>
        <taxon>Oscillatoriales</taxon>
        <taxon>Microcoleaceae</taxon>
        <taxon>Lyngbya</taxon>
    </lineage>
</organism>
<dbReference type="AlphaFoldDB" id="A0A0C1Y6G5"/>
<dbReference type="GO" id="GO:0022857">
    <property type="term" value="F:transmembrane transporter activity"/>
    <property type="evidence" value="ECO:0007669"/>
    <property type="project" value="InterPro"/>
</dbReference>
<evidence type="ECO:0000313" key="2">
    <source>
        <dbReference type="EMBL" id="NEV67850.1"/>
    </source>
</evidence>
<dbReference type="Pfam" id="PF04069">
    <property type="entry name" value="OpuAC"/>
    <property type="match status" value="1"/>
</dbReference>